<dbReference type="Proteomes" id="UP000050761">
    <property type="component" value="Unassembled WGS sequence"/>
</dbReference>
<dbReference type="InterPro" id="IPR043128">
    <property type="entry name" value="Rev_trsase/Diguanyl_cyclase"/>
</dbReference>
<dbReference type="SUPFAM" id="SSF56672">
    <property type="entry name" value="DNA/RNA polymerases"/>
    <property type="match status" value="1"/>
</dbReference>
<reference evidence="4" key="2">
    <citation type="submission" date="2019-09" db="UniProtKB">
        <authorList>
            <consortium name="WormBaseParasite"/>
        </authorList>
    </citation>
    <scope>IDENTIFICATION</scope>
</reference>
<gene>
    <name evidence="2" type="ORF">HPBE_LOCUS18993</name>
</gene>
<dbReference type="Pfam" id="PF00078">
    <property type="entry name" value="RVT_1"/>
    <property type="match status" value="1"/>
</dbReference>
<sequence length="90" mass="9988">MTKKMDITVGVHQGSALSLFLFVLTLDCIVSHFEKSPPRTILFVDDIVSVADSREELEQKVQLWQGALADNGLRLNVRKTKFISSDKGGP</sequence>
<accession>A0A183GAF7</accession>
<dbReference type="WBParaSite" id="HPBE_0001899401-mRNA-1">
    <property type="protein sequence ID" value="HPBE_0001899401-mRNA-1"/>
    <property type="gene ID" value="HPBE_0001899401"/>
</dbReference>
<evidence type="ECO:0000313" key="2">
    <source>
        <dbReference type="EMBL" id="VDP13634.1"/>
    </source>
</evidence>
<dbReference type="AlphaFoldDB" id="A0A183GAF7"/>
<evidence type="ECO:0000313" key="3">
    <source>
        <dbReference type="Proteomes" id="UP000050761"/>
    </source>
</evidence>
<dbReference type="OrthoDB" id="5871862at2759"/>
<evidence type="ECO:0000259" key="1">
    <source>
        <dbReference type="PROSITE" id="PS50878"/>
    </source>
</evidence>
<feature type="domain" description="Reverse transcriptase" evidence="1">
    <location>
        <begin position="1"/>
        <end position="90"/>
    </location>
</feature>
<keyword evidence="3" id="KW-1185">Reference proteome</keyword>
<dbReference type="EMBL" id="UZAH01031056">
    <property type="protein sequence ID" value="VDP13634.1"/>
    <property type="molecule type" value="Genomic_DNA"/>
</dbReference>
<dbReference type="PROSITE" id="PS50878">
    <property type="entry name" value="RT_POL"/>
    <property type="match status" value="1"/>
</dbReference>
<protein>
    <submittedName>
        <fullName evidence="4">Reverse transcriptase domain-containing protein</fullName>
    </submittedName>
</protein>
<name>A0A183GAF7_HELPZ</name>
<evidence type="ECO:0000313" key="4">
    <source>
        <dbReference type="WBParaSite" id="HPBE_0001899401-mRNA-1"/>
    </source>
</evidence>
<reference evidence="2 3" key="1">
    <citation type="submission" date="2018-11" db="EMBL/GenBank/DDBJ databases">
        <authorList>
            <consortium name="Pathogen Informatics"/>
        </authorList>
    </citation>
    <scope>NUCLEOTIDE SEQUENCE [LARGE SCALE GENOMIC DNA]</scope>
</reference>
<dbReference type="InterPro" id="IPR000477">
    <property type="entry name" value="RT_dom"/>
</dbReference>
<accession>A0A3P8C4J7</accession>
<dbReference type="Gene3D" id="3.30.70.270">
    <property type="match status" value="1"/>
</dbReference>
<proteinExistence type="predicted"/>
<dbReference type="InterPro" id="IPR043502">
    <property type="entry name" value="DNA/RNA_pol_sf"/>
</dbReference>
<organism evidence="3 4">
    <name type="scientific">Heligmosomoides polygyrus</name>
    <name type="common">Parasitic roundworm</name>
    <dbReference type="NCBI Taxonomy" id="6339"/>
    <lineage>
        <taxon>Eukaryota</taxon>
        <taxon>Metazoa</taxon>
        <taxon>Ecdysozoa</taxon>
        <taxon>Nematoda</taxon>
        <taxon>Chromadorea</taxon>
        <taxon>Rhabditida</taxon>
        <taxon>Rhabditina</taxon>
        <taxon>Rhabditomorpha</taxon>
        <taxon>Strongyloidea</taxon>
        <taxon>Heligmosomidae</taxon>
        <taxon>Heligmosomoides</taxon>
    </lineage>
</organism>